<evidence type="ECO:0000313" key="2">
    <source>
        <dbReference type="Proteomes" id="UP001143463"/>
    </source>
</evidence>
<organism evidence="1 2">
    <name type="scientific">Pseudonocardia halophobica</name>
    <dbReference type="NCBI Taxonomy" id="29401"/>
    <lineage>
        <taxon>Bacteria</taxon>
        <taxon>Bacillati</taxon>
        <taxon>Actinomycetota</taxon>
        <taxon>Actinomycetes</taxon>
        <taxon>Pseudonocardiales</taxon>
        <taxon>Pseudonocardiaceae</taxon>
        <taxon>Pseudonocardia</taxon>
    </lineage>
</organism>
<name>A0A9W6L1C1_9PSEU</name>
<reference evidence="1" key="1">
    <citation type="journal article" date="2014" name="Int. J. Syst. Evol. Microbiol.">
        <title>Complete genome sequence of Corynebacterium casei LMG S-19264T (=DSM 44701T), isolated from a smear-ripened cheese.</title>
        <authorList>
            <consortium name="US DOE Joint Genome Institute (JGI-PGF)"/>
            <person name="Walter F."/>
            <person name="Albersmeier A."/>
            <person name="Kalinowski J."/>
            <person name="Ruckert C."/>
        </authorList>
    </citation>
    <scope>NUCLEOTIDE SEQUENCE</scope>
    <source>
        <strain evidence="1">VKM Ac-1069</strain>
    </source>
</reference>
<keyword evidence="2" id="KW-1185">Reference proteome</keyword>
<dbReference type="EMBL" id="BSFQ01000001">
    <property type="protein sequence ID" value="GLL09234.1"/>
    <property type="molecule type" value="Genomic_DNA"/>
</dbReference>
<sequence length="171" mass="18629">MGRPPPATGTPPVHAASLAARPTTSWGPVAAHTLHAERGATDGRVRAFALALAGRHTLYVSASVCRDVLLDRGTLVHDRPGGEEPYLAALGDWMGLPAEPPLWCWFGPVYVPLVRRHVRAEAVAGGLLRDDGPWVPEHLRARLDEPDPARRRAPRLPRGLRRSAWRMLFGG</sequence>
<proteinExistence type="predicted"/>
<dbReference type="RefSeq" id="WP_037041918.1">
    <property type="nucleotide sequence ID" value="NZ_BAAAUZ010000015.1"/>
</dbReference>
<gene>
    <name evidence="1" type="ORF">GCM10017577_03740</name>
</gene>
<comment type="caution">
    <text evidence="1">The sequence shown here is derived from an EMBL/GenBank/DDBJ whole genome shotgun (WGS) entry which is preliminary data.</text>
</comment>
<reference evidence="1" key="2">
    <citation type="submission" date="2023-01" db="EMBL/GenBank/DDBJ databases">
        <authorList>
            <person name="Sun Q."/>
            <person name="Evtushenko L."/>
        </authorList>
    </citation>
    <scope>NUCLEOTIDE SEQUENCE</scope>
    <source>
        <strain evidence="1">VKM Ac-1069</strain>
    </source>
</reference>
<accession>A0A9W6L1C1</accession>
<evidence type="ECO:0000313" key="1">
    <source>
        <dbReference type="EMBL" id="GLL09234.1"/>
    </source>
</evidence>
<protein>
    <submittedName>
        <fullName evidence="1">Uncharacterized protein</fullName>
    </submittedName>
</protein>
<dbReference type="Proteomes" id="UP001143463">
    <property type="component" value="Unassembled WGS sequence"/>
</dbReference>
<dbReference type="AlphaFoldDB" id="A0A9W6L1C1"/>